<evidence type="ECO:0000313" key="3">
    <source>
        <dbReference type="Proteomes" id="UP000240608"/>
    </source>
</evidence>
<feature type="signal peptide" evidence="1">
    <location>
        <begin position="1"/>
        <end position="23"/>
    </location>
</feature>
<dbReference type="PANTHER" id="PTHR37841:SF1">
    <property type="entry name" value="DUF3298 DOMAIN-CONTAINING PROTEIN"/>
    <property type="match status" value="1"/>
</dbReference>
<protein>
    <recommendedName>
        <fullName evidence="4">WG repeat-containing protein</fullName>
    </recommendedName>
</protein>
<evidence type="ECO:0000313" key="2">
    <source>
        <dbReference type="EMBL" id="PTB96764.1"/>
    </source>
</evidence>
<evidence type="ECO:0008006" key="4">
    <source>
        <dbReference type="Google" id="ProtNLM"/>
    </source>
</evidence>
<name>A0A2T4DSF3_9BACT</name>
<accession>A0A2T4DSF3</accession>
<organism evidence="2 3">
    <name type="scientific">Marivirga lumbricoides</name>
    <dbReference type="NCBI Taxonomy" id="1046115"/>
    <lineage>
        <taxon>Bacteria</taxon>
        <taxon>Pseudomonadati</taxon>
        <taxon>Bacteroidota</taxon>
        <taxon>Cytophagia</taxon>
        <taxon>Cytophagales</taxon>
        <taxon>Marivirgaceae</taxon>
        <taxon>Marivirga</taxon>
    </lineage>
</organism>
<proteinExistence type="predicted"/>
<dbReference type="EMBL" id="PYVU01000037">
    <property type="protein sequence ID" value="PTB96764.1"/>
    <property type="molecule type" value="Genomic_DNA"/>
</dbReference>
<reference evidence="2 3" key="1">
    <citation type="submission" date="2018-03" db="EMBL/GenBank/DDBJ databases">
        <title>Cross-interface Injection: A General Nanoliter Liquid Handling Method Applied to Single Cells Genome Amplification Automated Nanoliter Liquid Handling Applied to Single Cell Multiple Displacement Amplification.</title>
        <authorList>
            <person name="Yun J."/>
            <person name="Xu P."/>
            <person name="Xu J."/>
            <person name="Dai X."/>
            <person name="Wang Y."/>
            <person name="Zheng X."/>
            <person name="Cao C."/>
            <person name="Yi Q."/>
            <person name="Zhu Y."/>
            <person name="Wang L."/>
            <person name="Dong Z."/>
            <person name="Huang Y."/>
            <person name="Huang L."/>
            <person name="Du W."/>
        </authorList>
    </citation>
    <scope>NUCLEOTIDE SEQUENCE [LARGE SCALE GENOMIC DNA]</scope>
    <source>
        <strain evidence="2 3">Z-D1-2</strain>
    </source>
</reference>
<dbReference type="AlphaFoldDB" id="A0A2T4DSF3"/>
<evidence type="ECO:0000256" key="1">
    <source>
        <dbReference type="SAM" id="SignalP"/>
    </source>
</evidence>
<sequence length="748" mass="85215">MAKLLFIFLSGFLLILGHIYCQAAPLSLSDSTHKVFYENQKKGIKNGKGEVLLPAKYDDFGWSDNKRHKETNLLGYKKDKFWGLLDVNLNAVTSPKYNSLVPINNEYYIASILGKYSQTNFYGVISAEGNVKVEFTYRNLLPAGNYIIAATKQEKNIQFGLIDTNGKKILDFNYFRIKYLGKEKFEITDNEGITSLYNIDRKPDLLYADLDSVSKFNNGVAIIYKQGRQGLITEDGRILLPIKYKQIEWSDNSIYVTPLDEWQIINDGKTIHTNLADSVSFLNDSLLVKNIGHYSEILNLNNDKIIAMHSGSFLGVFANYFIIKENQSVQLIPRDTALISLSFSPNVYWNENYFIAEKKGFSGVKYEILNKKGKKLVADTFKFLPNTVAVGKGDFWSVFDRDFIEIIPSLYSSVEVTDTTQFIVQFQNSYGVVNQNNDWVIPPSYLSIEEIGKGIYLGVNKYLHEFILTGNHNVESKLYYDLHGKHIIEKDIDNNIRLVNNKGNALTEYMKGRYAGHSEEGILIRNGEQIKLYTTSGKKQFQIKGYDSVLLSKDEFIPIKKSGSYGFIDQQGLLRIANRYDSVASFSEDMAAVKIRSGWGFIDRREVLRVQPYFTKVSDFKNGLSVVKYKGKFGVIDKTGNYKIEATYDEILFSNSMFLLRKNNQWGVANAAAKVILYPGYEEISLAGNYIIVKKYSKHKVLDKQGNPALNHQFDEIIYNTERNLFIGASKAKRKQVFLTDLLKGKTP</sequence>
<feature type="chain" id="PRO_5015437588" description="WG repeat-containing protein" evidence="1">
    <location>
        <begin position="24"/>
        <end position="748"/>
    </location>
</feature>
<dbReference type="Proteomes" id="UP000240608">
    <property type="component" value="Unassembled WGS sequence"/>
</dbReference>
<dbReference type="Pfam" id="PF14903">
    <property type="entry name" value="WG_beta_rep"/>
    <property type="match status" value="4"/>
</dbReference>
<dbReference type="PANTHER" id="PTHR37841">
    <property type="entry name" value="GLR2918 PROTEIN"/>
    <property type="match status" value="1"/>
</dbReference>
<keyword evidence="1" id="KW-0732">Signal</keyword>
<dbReference type="InterPro" id="IPR032774">
    <property type="entry name" value="WG_beta_rep"/>
</dbReference>
<gene>
    <name evidence="2" type="ORF">C9994_05990</name>
</gene>
<comment type="caution">
    <text evidence="2">The sequence shown here is derived from an EMBL/GenBank/DDBJ whole genome shotgun (WGS) entry which is preliminary data.</text>
</comment>